<reference evidence="2 3" key="1">
    <citation type="journal article" date="2012" name="Genome Biol.">
        <title>Genome and low-iron response of an oceanic diatom adapted to chronic iron limitation.</title>
        <authorList>
            <person name="Lommer M."/>
            <person name="Specht M."/>
            <person name="Roy A.S."/>
            <person name="Kraemer L."/>
            <person name="Andreson R."/>
            <person name="Gutowska M.A."/>
            <person name="Wolf J."/>
            <person name="Bergner S.V."/>
            <person name="Schilhabel M.B."/>
            <person name="Klostermeier U.C."/>
            <person name="Beiko R.G."/>
            <person name="Rosenstiel P."/>
            <person name="Hippler M."/>
            <person name="Laroche J."/>
        </authorList>
    </citation>
    <scope>NUCLEOTIDE SEQUENCE [LARGE SCALE GENOMIC DNA]</scope>
    <source>
        <strain evidence="2 3">CCMP1005</strain>
    </source>
</reference>
<evidence type="ECO:0000256" key="1">
    <source>
        <dbReference type="SAM" id="MobiDB-lite"/>
    </source>
</evidence>
<dbReference type="AlphaFoldDB" id="K0RWV5"/>
<proteinExistence type="predicted"/>
<feature type="non-terminal residue" evidence="2">
    <location>
        <position position="383"/>
    </location>
</feature>
<gene>
    <name evidence="2" type="ORF">THAOC_27243</name>
</gene>
<sequence length="383" mass="40885">MPSLLQPASGGRGRSSSGTTALTGTAVFSPGAATLASPPSGGRGGRGHSPSGLALALPKYCKSNHHPRVRRAADRLDPGAVEEAATTAVVVVDPTGEAYRCAVNSITVEPPYCVVWSRSRKRHARDECRGEAGSLDPRRLDDAGDVAVGAEISWSNSLLFREDTLDSRLGPGSVDQQQNLGQSRREMRTSLAWSHSSLGRERLGVFSLLSAAPARQHQRPATMQRVQGGEVLRSQVSSECAGSHRRADITNTLTDEHLLGTDGGLEETSQAGVQDPQGVPQVLSGQPGTAKKSHASRRLKIRHVQEAGNVQSSDGGGPAQERRAGTLDHRDTGREDGALLQRMPQERLGARATVEWTSCPTCGHGWACAEHSEEYLRTRHTKE</sequence>
<dbReference type="eggNOG" id="ENOG502S5VW">
    <property type="taxonomic scope" value="Eukaryota"/>
</dbReference>
<feature type="region of interest" description="Disordered" evidence="1">
    <location>
        <begin position="259"/>
        <end position="345"/>
    </location>
</feature>
<keyword evidence="3" id="KW-1185">Reference proteome</keyword>
<feature type="compositionally biased region" description="Basic residues" evidence="1">
    <location>
        <begin position="291"/>
        <end position="302"/>
    </location>
</feature>
<organism evidence="2 3">
    <name type="scientific">Thalassiosira oceanica</name>
    <name type="common">Marine diatom</name>
    <dbReference type="NCBI Taxonomy" id="159749"/>
    <lineage>
        <taxon>Eukaryota</taxon>
        <taxon>Sar</taxon>
        <taxon>Stramenopiles</taxon>
        <taxon>Ochrophyta</taxon>
        <taxon>Bacillariophyta</taxon>
        <taxon>Coscinodiscophyceae</taxon>
        <taxon>Thalassiosirophycidae</taxon>
        <taxon>Thalassiosirales</taxon>
        <taxon>Thalassiosiraceae</taxon>
        <taxon>Thalassiosira</taxon>
    </lineage>
</organism>
<name>K0RWV5_THAOC</name>
<protein>
    <submittedName>
        <fullName evidence="2">Uncharacterized protein</fullName>
    </submittedName>
</protein>
<feature type="region of interest" description="Disordered" evidence="1">
    <location>
        <begin position="1"/>
        <end position="50"/>
    </location>
</feature>
<feature type="compositionally biased region" description="Basic and acidic residues" evidence="1">
    <location>
        <begin position="320"/>
        <end position="337"/>
    </location>
</feature>
<dbReference type="EMBL" id="AGNL01037974">
    <property type="protein sequence ID" value="EJK53341.1"/>
    <property type="molecule type" value="Genomic_DNA"/>
</dbReference>
<dbReference type="Proteomes" id="UP000266841">
    <property type="component" value="Unassembled WGS sequence"/>
</dbReference>
<comment type="caution">
    <text evidence="2">The sequence shown here is derived from an EMBL/GenBank/DDBJ whole genome shotgun (WGS) entry which is preliminary data.</text>
</comment>
<evidence type="ECO:0000313" key="2">
    <source>
        <dbReference type="EMBL" id="EJK53341.1"/>
    </source>
</evidence>
<evidence type="ECO:0000313" key="3">
    <source>
        <dbReference type="Proteomes" id="UP000266841"/>
    </source>
</evidence>
<feature type="compositionally biased region" description="Low complexity" evidence="1">
    <location>
        <begin position="14"/>
        <end position="26"/>
    </location>
</feature>
<accession>K0RWV5</accession>